<gene>
    <name evidence="1" type="ORF">M569_17207</name>
</gene>
<evidence type="ECO:0000313" key="1">
    <source>
        <dbReference type="EMBL" id="EPS57611.1"/>
    </source>
</evidence>
<dbReference type="EMBL" id="AUSU01010041">
    <property type="protein sequence ID" value="EPS57611.1"/>
    <property type="molecule type" value="Genomic_DNA"/>
</dbReference>
<protein>
    <submittedName>
        <fullName evidence="1">Uncharacterized protein</fullName>
    </submittedName>
</protein>
<comment type="caution">
    <text evidence="1">The sequence shown here is derived from an EMBL/GenBank/DDBJ whole genome shotgun (WGS) entry which is preliminary data.</text>
</comment>
<evidence type="ECO:0000313" key="2">
    <source>
        <dbReference type="Proteomes" id="UP000015453"/>
    </source>
</evidence>
<dbReference type="OrthoDB" id="3176171at2759"/>
<accession>S8BZJ1</accession>
<keyword evidence="2" id="KW-1185">Reference proteome</keyword>
<proteinExistence type="predicted"/>
<name>S8BZJ1_9LAMI</name>
<dbReference type="AlphaFoldDB" id="S8BZJ1"/>
<dbReference type="Proteomes" id="UP000015453">
    <property type="component" value="Unassembled WGS sequence"/>
</dbReference>
<reference evidence="1 2" key="1">
    <citation type="journal article" date="2013" name="BMC Genomics">
        <title>The miniature genome of a carnivorous plant Genlisea aurea contains a low number of genes and short non-coding sequences.</title>
        <authorList>
            <person name="Leushkin E.V."/>
            <person name="Sutormin R.A."/>
            <person name="Nabieva E.R."/>
            <person name="Penin A.A."/>
            <person name="Kondrashov A.S."/>
            <person name="Logacheva M.D."/>
        </authorList>
    </citation>
    <scope>NUCLEOTIDE SEQUENCE [LARGE SCALE GENOMIC DNA]</scope>
</reference>
<organism evidence="1 2">
    <name type="scientific">Genlisea aurea</name>
    <dbReference type="NCBI Taxonomy" id="192259"/>
    <lineage>
        <taxon>Eukaryota</taxon>
        <taxon>Viridiplantae</taxon>
        <taxon>Streptophyta</taxon>
        <taxon>Embryophyta</taxon>
        <taxon>Tracheophyta</taxon>
        <taxon>Spermatophyta</taxon>
        <taxon>Magnoliopsida</taxon>
        <taxon>eudicotyledons</taxon>
        <taxon>Gunneridae</taxon>
        <taxon>Pentapetalae</taxon>
        <taxon>asterids</taxon>
        <taxon>lamiids</taxon>
        <taxon>Lamiales</taxon>
        <taxon>Lentibulariaceae</taxon>
        <taxon>Genlisea</taxon>
    </lineage>
</organism>
<sequence length="94" mass="11212">MRNEVEICRERCRDEAGIRMEKKMKMDELSRCKLRMRVHGCGLKLESYKERYKEVMEEMKEMDGRYKDASLSYARQILALKNEMILQIAGPVPH</sequence>